<gene>
    <name evidence="6" type="primary">spKv3</name>
    <name evidence="6" type="ORF">CEXT_592821</name>
</gene>
<evidence type="ECO:0000256" key="2">
    <source>
        <dbReference type="ARBA" id="ARBA00022692"/>
    </source>
</evidence>
<feature type="compositionally biased region" description="Low complexity" evidence="5">
    <location>
        <begin position="379"/>
        <end position="393"/>
    </location>
</feature>
<evidence type="ECO:0000256" key="4">
    <source>
        <dbReference type="ARBA" id="ARBA00023136"/>
    </source>
</evidence>
<feature type="region of interest" description="Disordered" evidence="5">
    <location>
        <begin position="151"/>
        <end position="182"/>
    </location>
</feature>
<accession>A0AAV4UM35</accession>
<dbReference type="InterPro" id="IPR027359">
    <property type="entry name" value="Volt_channel_dom_sf"/>
</dbReference>
<evidence type="ECO:0000313" key="7">
    <source>
        <dbReference type="Proteomes" id="UP001054945"/>
    </source>
</evidence>
<feature type="region of interest" description="Disordered" evidence="5">
    <location>
        <begin position="377"/>
        <end position="442"/>
    </location>
</feature>
<dbReference type="GO" id="GO:0016020">
    <property type="term" value="C:membrane"/>
    <property type="evidence" value="ECO:0007669"/>
    <property type="project" value="UniProtKB-SubCell"/>
</dbReference>
<keyword evidence="2" id="KW-0812">Transmembrane</keyword>
<dbReference type="PRINTS" id="PR00169">
    <property type="entry name" value="KCHANNEL"/>
</dbReference>
<name>A0AAV4UM35_CAEEX</name>
<protein>
    <submittedName>
        <fullName evidence="6">Potassium channel Kv3</fullName>
    </submittedName>
</protein>
<evidence type="ECO:0000313" key="6">
    <source>
        <dbReference type="EMBL" id="GIY59002.1"/>
    </source>
</evidence>
<dbReference type="Proteomes" id="UP001054945">
    <property type="component" value="Unassembled WGS sequence"/>
</dbReference>
<evidence type="ECO:0000256" key="5">
    <source>
        <dbReference type="SAM" id="MobiDB-lite"/>
    </source>
</evidence>
<feature type="region of interest" description="Disordered" evidence="5">
    <location>
        <begin position="269"/>
        <end position="301"/>
    </location>
</feature>
<dbReference type="AlphaFoldDB" id="A0AAV4UM35"/>
<organism evidence="6 7">
    <name type="scientific">Caerostris extrusa</name>
    <name type="common">Bark spider</name>
    <name type="synonym">Caerostris bankana</name>
    <dbReference type="NCBI Taxonomy" id="172846"/>
    <lineage>
        <taxon>Eukaryota</taxon>
        <taxon>Metazoa</taxon>
        <taxon>Ecdysozoa</taxon>
        <taxon>Arthropoda</taxon>
        <taxon>Chelicerata</taxon>
        <taxon>Arachnida</taxon>
        <taxon>Araneae</taxon>
        <taxon>Araneomorphae</taxon>
        <taxon>Entelegynae</taxon>
        <taxon>Araneoidea</taxon>
        <taxon>Araneidae</taxon>
        <taxon>Caerostris</taxon>
    </lineage>
</organism>
<comment type="subcellular location">
    <subcellularLocation>
        <location evidence="1">Membrane</location>
        <topology evidence="1">Multi-pass membrane protein</topology>
    </subcellularLocation>
</comment>
<feature type="region of interest" description="Disordered" evidence="5">
    <location>
        <begin position="195"/>
        <end position="253"/>
    </location>
</feature>
<dbReference type="GO" id="GO:0034220">
    <property type="term" value="P:monoatomic ion transmembrane transport"/>
    <property type="evidence" value="ECO:0007669"/>
    <property type="project" value="UniProtKB-KW"/>
</dbReference>
<comment type="caution">
    <text evidence="6">The sequence shown here is derived from an EMBL/GenBank/DDBJ whole genome shotgun (WGS) entry which is preliminary data.</text>
</comment>
<feature type="compositionally biased region" description="Pro residues" evidence="5">
    <location>
        <begin position="408"/>
        <end position="434"/>
    </location>
</feature>
<proteinExistence type="predicted"/>
<sequence>MSLKQLLQKGLPKDDFRDFKEAFGNGSGRTAIYFFALVGPSWTHGVFGWCERYLWEVLAYFCYGRTVRDCYRDADLMCRVPKGWFSFEIASRFLVSPRKMEFMTAPINIIDFIATMSFYSDMLLQRLASDLEKADIPRLLQHHQDIQVVQTDSPLPGPQDPHPHVPGERQGALPARLLPGPGDRHLRLPRLLRRATAGQPQQRLHQHPGGPVVGHRHHDHCGLRGHGAQDLRGHAGGRPVRPRRSADHRPARARHRVQLHDVLLAHAGEGEAAQTEKEGAARRAGEGTTPQTPGTQGGGLQHRRMNAIKHHHPAALKDYSNKTGANSNGMNTLTGISRLSGGSNSGAFGVAGAVMSGLPSLASAANPTLCLPASPTNISRTSSTDAASASCDDMPPRVRFSSAADLLQPPPALPSRPAEDPPPSRPPSMSPPPSTECSPLSR</sequence>
<keyword evidence="6" id="KW-0407">Ion channel</keyword>
<keyword evidence="7" id="KW-1185">Reference proteome</keyword>
<evidence type="ECO:0000256" key="1">
    <source>
        <dbReference type="ARBA" id="ARBA00004141"/>
    </source>
</evidence>
<keyword evidence="3" id="KW-1133">Transmembrane helix</keyword>
<keyword evidence="6" id="KW-0406">Ion transport</keyword>
<keyword evidence="6" id="KW-0813">Transport</keyword>
<reference evidence="6 7" key="1">
    <citation type="submission" date="2021-06" db="EMBL/GenBank/DDBJ databases">
        <title>Caerostris extrusa draft genome.</title>
        <authorList>
            <person name="Kono N."/>
            <person name="Arakawa K."/>
        </authorList>
    </citation>
    <scope>NUCLEOTIDE SEQUENCE [LARGE SCALE GENOMIC DNA]</scope>
</reference>
<dbReference type="Gene3D" id="1.20.120.350">
    <property type="entry name" value="Voltage-gated potassium channels. Chain C"/>
    <property type="match status" value="1"/>
</dbReference>
<dbReference type="EMBL" id="BPLR01013145">
    <property type="protein sequence ID" value="GIY59002.1"/>
    <property type="molecule type" value="Genomic_DNA"/>
</dbReference>
<keyword evidence="4" id="KW-0472">Membrane</keyword>
<feature type="compositionally biased region" description="Basic and acidic residues" evidence="5">
    <location>
        <begin position="274"/>
        <end position="285"/>
    </location>
</feature>
<evidence type="ECO:0000256" key="3">
    <source>
        <dbReference type="ARBA" id="ARBA00022989"/>
    </source>
</evidence>